<name>A0A7J0D6R8_9ERIC</name>
<reference evidence="3" key="2">
    <citation type="submission" date="2020-08" db="EMBL/GenBank/DDBJ databases">
        <title>De Novo Assembly of kiwifruit Actinidia rufa.</title>
        <authorList>
            <person name="Sugita-Konishi S."/>
            <person name="Sato K."/>
            <person name="Mori E."/>
            <person name="Abe Y."/>
            <person name="Kisaki G."/>
            <person name="Hamano K."/>
            <person name="Suezawa K."/>
            <person name="Otani M."/>
            <person name="Fukuda T."/>
            <person name="Manabe T."/>
            <person name="Gomi K."/>
            <person name="Tabuchi M."/>
            <person name="Akimitsu K."/>
            <person name="Kataoka I."/>
        </authorList>
    </citation>
    <scope>NUCLEOTIDE SEQUENCE</scope>
    <source>
        <strain evidence="7">cv. Fuchu</strain>
        <strain evidence="3">Fuchu</strain>
    </source>
</reference>
<evidence type="ECO:0000313" key="7">
    <source>
        <dbReference type="Proteomes" id="UP000585474"/>
    </source>
</evidence>
<accession>A0A7J0D6R8</accession>
<evidence type="ECO:0000313" key="3">
    <source>
        <dbReference type="EMBL" id="GFS28413.1"/>
    </source>
</evidence>
<protein>
    <submittedName>
        <fullName evidence="3">Uncharacterized protein</fullName>
    </submittedName>
</protein>
<feature type="region of interest" description="Disordered" evidence="1">
    <location>
        <begin position="1"/>
        <end position="51"/>
    </location>
</feature>
<dbReference type="AlphaFoldDB" id="A0A7J0D6R8"/>
<keyword evidence="7" id="KW-1185">Reference proteome</keyword>
<feature type="compositionally biased region" description="Basic and acidic residues" evidence="1">
    <location>
        <begin position="11"/>
        <end position="23"/>
    </location>
</feature>
<dbReference type="EMBL" id="BJWL01000042">
    <property type="protein sequence ID" value="GFS28413.1"/>
    <property type="molecule type" value="Genomic_DNA"/>
</dbReference>
<dbReference type="Proteomes" id="UP000585474">
    <property type="component" value="Unassembled WGS sequence"/>
</dbReference>
<evidence type="ECO:0000313" key="6">
    <source>
        <dbReference type="EMBL" id="GFY86789.1"/>
    </source>
</evidence>
<sequence>MANCARRGRKKEIPDKQGREATHRGKRASHRGGRATLGVSSERKSPAASFTPDRELLTWKSLAWKDWGGGSGTG</sequence>
<dbReference type="EMBL" id="BJWL01000034">
    <property type="protein sequence ID" value="GFS28121.1"/>
    <property type="molecule type" value="Genomic_DNA"/>
</dbReference>
<dbReference type="EMBL" id="BJWL01000044">
    <property type="protein sequence ID" value="GFS28500.1"/>
    <property type="molecule type" value="Genomic_DNA"/>
</dbReference>
<gene>
    <name evidence="2" type="ORF">Acr_00g0000150</name>
    <name evidence="3" type="ORF">Acr_00g0001680</name>
    <name evidence="4" type="ORF">Acr_00g0002170</name>
    <name evidence="5" type="ORF">Acr_05g0004270</name>
    <name evidence="6" type="ORF">Acr_05g0004280</name>
</gene>
<dbReference type="EMBL" id="BJWL01000005">
    <property type="protein sequence ID" value="GFY86788.1"/>
    <property type="molecule type" value="Genomic_DNA"/>
</dbReference>
<comment type="caution">
    <text evidence="3">The sequence shown here is derived from an EMBL/GenBank/DDBJ whole genome shotgun (WGS) entry which is preliminary data.</text>
</comment>
<evidence type="ECO:0000313" key="2">
    <source>
        <dbReference type="EMBL" id="GFS28121.1"/>
    </source>
</evidence>
<evidence type="ECO:0000256" key="1">
    <source>
        <dbReference type="SAM" id="MobiDB-lite"/>
    </source>
</evidence>
<dbReference type="EMBL" id="BJWL01000005">
    <property type="protein sequence ID" value="GFY86789.1"/>
    <property type="molecule type" value="Genomic_DNA"/>
</dbReference>
<reference evidence="7" key="1">
    <citation type="submission" date="2019-07" db="EMBL/GenBank/DDBJ databases">
        <title>De Novo Assembly of kiwifruit Actinidia rufa.</title>
        <authorList>
            <person name="Sugita-Konishi S."/>
            <person name="Sato K."/>
            <person name="Mori E."/>
            <person name="Abe Y."/>
            <person name="Kisaki G."/>
            <person name="Hamano K."/>
            <person name="Suezawa K."/>
            <person name="Otani M."/>
            <person name="Fukuda T."/>
            <person name="Manabe T."/>
            <person name="Gomi K."/>
            <person name="Tabuchi M."/>
            <person name="Akimitsu K."/>
            <person name="Kataoka I."/>
        </authorList>
    </citation>
    <scope>NUCLEOTIDE SEQUENCE [LARGE SCALE GENOMIC DNA]</scope>
    <source>
        <strain evidence="7">cv. Fuchu</strain>
    </source>
</reference>
<feature type="compositionally biased region" description="Basic residues" evidence="1">
    <location>
        <begin position="24"/>
        <end position="33"/>
    </location>
</feature>
<organism evidence="3 7">
    <name type="scientific">Actinidia rufa</name>
    <dbReference type="NCBI Taxonomy" id="165716"/>
    <lineage>
        <taxon>Eukaryota</taxon>
        <taxon>Viridiplantae</taxon>
        <taxon>Streptophyta</taxon>
        <taxon>Embryophyta</taxon>
        <taxon>Tracheophyta</taxon>
        <taxon>Spermatophyta</taxon>
        <taxon>Magnoliopsida</taxon>
        <taxon>eudicotyledons</taxon>
        <taxon>Gunneridae</taxon>
        <taxon>Pentapetalae</taxon>
        <taxon>asterids</taxon>
        <taxon>Ericales</taxon>
        <taxon>Actinidiaceae</taxon>
        <taxon>Actinidia</taxon>
    </lineage>
</organism>
<feature type="compositionally biased region" description="Basic residues" evidence="1">
    <location>
        <begin position="1"/>
        <end position="10"/>
    </location>
</feature>
<proteinExistence type="predicted"/>
<evidence type="ECO:0000313" key="5">
    <source>
        <dbReference type="EMBL" id="GFY86788.1"/>
    </source>
</evidence>
<evidence type="ECO:0000313" key="4">
    <source>
        <dbReference type="EMBL" id="GFS28500.1"/>
    </source>
</evidence>